<dbReference type="Gene3D" id="3.55.50.30">
    <property type="match status" value="1"/>
</dbReference>
<dbReference type="Pfam" id="PF04773">
    <property type="entry name" value="FecR"/>
    <property type="match status" value="1"/>
</dbReference>
<proteinExistence type="predicted"/>
<keyword evidence="1" id="KW-0472">Membrane</keyword>
<evidence type="ECO:0000256" key="1">
    <source>
        <dbReference type="SAM" id="Phobius"/>
    </source>
</evidence>
<keyword evidence="1" id="KW-0812">Transmembrane</keyword>
<dbReference type="InterPro" id="IPR032508">
    <property type="entry name" value="FecR_C"/>
</dbReference>
<dbReference type="RefSeq" id="WP_237868351.1">
    <property type="nucleotide sequence ID" value="NZ_JAKLTR010000001.1"/>
</dbReference>
<evidence type="ECO:0000259" key="2">
    <source>
        <dbReference type="Pfam" id="PF04773"/>
    </source>
</evidence>
<feature type="transmembrane region" description="Helical" evidence="1">
    <location>
        <begin position="96"/>
        <end position="116"/>
    </location>
</feature>
<comment type="caution">
    <text evidence="4">The sequence shown here is derived from an EMBL/GenBank/DDBJ whole genome shotgun (WGS) entry which is preliminary data.</text>
</comment>
<keyword evidence="5" id="KW-1185">Reference proteome</keyword>
<dbReference type="Proteomes" id="UP001165367">
    <property type="component" value="Unassembled WGS sequence"/>
</dbReference>
<gene>
    <name evidence="4" type="ORF">LZZ85_02505</name>
</gene>
<sequence>MKTESSYMDFEAFRKQERIAYLLAGYFHYDLNIEEEEELDQWITSSERNQRLFEELTDEKTMAGFLRWYSSLNVESRLEETKKRIEFEQRSPRIKWWKYAAAAAVLITAGMTLYFLRSSGLPSKPPEIITQLSDEEYPVLRTNNDGPEILLRSKDTTIANGIRIHNGVLEYQKDAAPGQHALIVPRKISAKITLADGTKVWLNDASAISYPASFNGSTREVNVTGESYFEVAKDAAKPFIVMVNGVKVQATGTAFNIKAYPGTPVSIALTEGSVKVSGNGRTEDLRRNECLKITPSGKWQLVKTEDEDPAAWTNNKFQLDDASNEEFKQSLERWFDVTVIIEDTVDRHLNGTFHRNITLPTLLRHLESTNDIRLRLEGNRVTVLK</sequence>
<evidence type="ECO:0000259" key="3">
    <source>
        <dbReference type="Pfam" id="PF16344"/>
    </source>
</evidence>
<reference evidence="4" key="1">
    <citation type="submission" date="2022-01" db="EMBL/GenBank/DDBJ databases">
        <authorList>
            <person name="Jo J.-H."/>
            <person name="Im W.-T."/>
        </authorList>
    </citation>
    <scope>NUCLEOTIDE SEQUENCE</scope>
    <source>
        <strain evidence="4">NA20</strain>
    </source>
</reference>
<feature type="domain" description="Protein FecR C-terminal" evidence="3">
    <location>
        <begin position="317"/>
        <end position="383"/>
    </location>
</feature>
<dbReference type="PANTHER" id="PTHR30273:SF2">
    <property type="entry name" value="PROTEIN FECR"/>
    <property type="match status" value="1"/>
</dbReference>
<dbReference type="Gene3D" id="2.60.120.1440">
    <property type="match status" value="1"/>
</dbReference>
<evidence type="ECO:0000313" key="4">
    <source>
        <dbReference type="EMBL" id="MCG2613126.1"/>
    </source>
</evidence>
<evidence type="ECO:0000313" key="5">
    <source>
        <dbReference type="Proteomes" id="UP001165367"/>
    </source>
</evidence>
<dbReference type="Pfam" id="PF16344">
    <property type="entry name" value="FecR_C"/>
    <property type="match status" value="1"/>
</dbReference>
<feature type="domain" description="FecR protein" evidence="2">
    <location>
        <begin position="189"/>
        <end position="275"/>
    </location>
</feature>
<dbReference type="PIRSF" id="PIRSF018266">
    <property type="entry name" value="FecR"/>
    <property type="match status" value="1"/>
</dbReference>
<protein>
    <submittedName>
        <fullName evidence="4">FecR domain-containing protein</fullName>
    </submittedName>
</protein>
<keyword evidence="1" id="KW-1133">Transmembrane helix</keyword>
<dbReference type="PANTHER" id="PTHR30273">
    <property type="entry name" value="PERIPLASMIC SIGNAL SENSOR AND SIGMA FACTOR ACTIVATOR FECR-RELATED"/>
    <property type="match status" value="1"/>
</dbReference>
<dbReference type="EMBL" id="JAKLTR010000001">
    <property type="protein sequence ID" value="MCG2613126.1"/>
    <property type="molecule type" value="Genomic_DNA"/>
</dbReference>
<dbReference type="InterPro" id="IPR006860">
    <property type="entry name" value="FecR"/>
</dbReference>
<name>A0ABS9KLC7_9BACT</name>
<dbReference type="InterPro" id="IPR012373">
    <property type="entry name" value="Ferrdict_sens_TM"/>
</dbReference>
<organism evidence="4 5">
    <name type="scientific">Terrimonas ginsenosidimutans</name>
    <dbReference type="NCBI Taxonomy" id="2908004"/>
    <lineage>
        <taxon>Bacteria</taxon>
        <taxon>Pseudomonadati</taxon>
        <taxon>Bacteroidota</taxon>
        <taxon>Chitinophagia</taxon>
        <taxon>Chitinophagales</taxon>
        <taxon>Chitinophagaceae</taxon>
        <taxon>Terrimonas</taxon>
    </lineage>
</organism>
<accession>A0ABS9KLC7</accession>